<reference evidence="2 3" key="1">
    <citation type="submission" date="2011-02" db="EMBL/GenBank/DDBJ databases">
        <title>The Genome Sequence of Sphaeroforma arctica JP610.</title>
        <authorList>
            <consortium name="The Broad Institute Genome Sequencing Platform"/>
            <person name="Russ C."/>
            <person name="Cuomo C."/>
            <person name="Young S.K."/>
            <person name="Zeng Q."/>
            <person name="Gargeya S."/>
            <person name="Alvarado L."/>
            <person name="Berlin A."/>
            <person name="Chapman S.B."/>
            <person name="Chen Z."/>
            <person name="Freedman E."/>
            <person name="Gellesch M."/>
            <person name="Goldberg J."/>
            <person name="Griggs A."/>
            <person name="Gujja S."/>
            <person name="Heilman E."/>
            <person name="Heiman D."/>
            <person name="Howarth C."/>
            <person name="Mehta T."/>
            <person name="Neiman D."/>
            <person name="Pearson M."/>
            <person name="Roberts A."/>
            <person name="Saif S."/>
            <person name="Shea T."/>
            <person name="Shenoy N."/>
            <person name="Sisk P."/>
            <person name="Stolte C."/>
            <person name="Sykes S."/>
            <person name="White J."/>
            <person name="Yandava C."/>
            <person name="Burger G."/>
            <person name="Gray M.W."/>
            <person name="Holland P.W.H."/>
            <person name="King N."/>
            <person name="Lang F.B.F."/>
            <person name="Roger A.J."/>
            <person name="Ruiz-Trillo I."/>
            <person name="Haas B."/>
            <person name="Nusbaum C."/>
            <person name="Birren B."/>
        </authorList>
    </citation>
    <scope>NUCLEOTIDE SEQUENCE [LARGE SCALE GENOMIC DNA]</scope>
    <source>
        <strain evidence="2 3">JP610</strain>
    </source>
</reference>
<evidence type="ECO:0000313" key="3">
    <source>
        <dbReference type="Proteomes" id="UP000054560"/>
    </source>
</evidence>
<keyword evidence="3" id="KW-1185">Reference proteome</keyword>
<dbReference type="EMBL" id="KQ241598">
    <property type="protein sequence ID" value="KNC87792.1"/>
    <property type="molecule type" value="Genomic_DNA"/>
</dbReference>
<name>A0A0L0GFI8_9EUKA</name>
<gene>
    <name evidence="2" type="ORF">SARC_00050</name>
</gene>
<feature type="transmembrane region" description="Helical" evidence="1">
    <location>
        <begin position="20"/>
        <end position="40"/>
    </location>
</feature>
<evidence type="ECO:0000256" key="1">
    <source>
        <dbReference type="SAM" id="Phobius"/>
    </source>
</evidence>
<keyword evidence="1" id="KW-1133">Transmembrane helix</keyword>
<proteinExistence type="predicted"/>
<dbReference type="Proteomes" id="UP000054560">
    <property type="component" value="Unassembled WGS sequence"/>
</dbReference>
<sequence length="55" mass="5811">MADLPIPPGTNPHFNALTTYGRRNVVIGMAVVYVGAFVLLTRGGKKEETPVAAAQ</sequence>
<keyword evidence="1" id="KW-0472">Membrane</keyword>
<dbReference type="AlphaFoldDB" id="A0A0L0GFI8"/>
<organism evidence="2 3">
    <name type="scientific">Sphaeroforma arctica JP610</name>
    <dbReference type="NCBI Taxonomy" id="667725"/>
    <lineage>
        <taxon>Eukaryota</taxon>
        <taxon>Ichthyosporea</taxon>
        <taxon>Ichthyophonida</taxon>
        <taxon>Sphaeroforma</taxon>
    </lineage>
</organism>
<dbReference type="GeneID" id="25900554"/>
<accession>A0A0L0GFI8</accession>
<evidence type="ECO:0000313" key="2">
    <source>
        <dbReference type="EMBL" id="KNC87792.1"/>
    </source>
</evidence>
<dbReference type="RefSeq" id="XP_014161694.1">
    <property type="nucleotide sequence ID" value="XM_014306219.1"/>
</dbReference>
<protein>
    <submittedName>
        <fullName evidence="2">Uncharacterized protein</fullName>
    </submittedName>
</protein>
<keyword evidence="1" id="KW-0812">Transmembrane</keyword>